<feature type="region of interest" description="Disordered" evidence="1">
    <location>
        <begin position="159"/>
        <end position="270"/>
    </location>
</feature>
<accession>B9TCA0</accession>
<evidence type="ECO:0000313" key="3">
    <source>
        <dbReference type="Proteomes" id="UP000008311"/>
    </source>
</evidence>
<keyword evidence="3" id="KW-1185">Reference proteome</keyword>
<dbReference type="AlphaFoldDB" id="B9TCA0"/>
<reference evidence="3" key="1">
    <citation type="journal article" date="2010" name="Nat. Biotechnol.">
        <title>Draft genome sequence of the oilseed species Ricinus communis.</title>
        <authorList>
            <person name="Chan A.P."/>
            <person name="Crabtree J."/>
            <person name="Zhao Q."/>
            <person name="Lorenzi H."/>
            <person name="Orvis J."/>
            <person name="Puiu D."/>
            <person name="Melake-Berhan A."/>
            <person name="Jones K.M."/>
            <person name="Redman J."/>
            <person name="Chen G."/>
            <person name="Cahoon E.B."/>
            <person name="Gedil M."/>
            <person name="Stanke M."/>
            <person name="Haas B.J."/>
            <person name="Wortman J.R."/>
            <person name="Fraser-Liggett C.M."/>
            <person name="Ravel J."/>
            <person name="Rabinowicz P.D."/>
        </authorList>
    </citation>
    <scope>NUCLEOTIDE SEQUENCE [LARGE SCALE GENOMIC DNA]</scope>
    <source>
        <strain evidence="3">cv. Hale</strain>
    </source>
</reference>
<feature type="region of interest" description="Disordered" evidence="1">
    <location>
        <begin position="1"/>
        <end position="85"/>
    </location>
</feature>
<feature type="compositionally biased region" description="Low complexity" evidence="1">
    <location>
        <begin position="107"/>
        <end position="116"/>
    </location>
</feature>
<proteinExistence type="predicted"/>
<name>B9TCA0_RICCO</name>
<sequence>MGGREPRQADGASGPAAQDRLGTGPGRSGQERRGQSGGGDAEGGRQTGQREAWRSRAPAAVHAGRAARRPDPGQQDPAGRPGPRLRVARAAAAGLAAHVQLGPAPRRLAGAGLGAADQRQPAAQRGRSRRAGCVRPRHHVLAAADRRCDLLAVRTGHARAHERHDVRAGRQQRPAHPVRRAVRRRHRPADGLAGCERQPHPHHLRRPPAARTHRRQCRPQPGPRVRTRRGRHAPAGRDLDAGRTGWQRAHAGVLRLRRRGRPAARAQPRG</sequence>
<protein>
    <submittedName>
        <fullName evidence="2">Uncharacterized protein</fullName>
    </submittedName>
</protein>
<evidence type="ECO:0000256" key="1">
    <source>
        <dbReference type="SAM" id="MobiDB-lite"/>
    </source>
</evidence>
<feature type="compositionally biased region" description="Basic residues" evidence="1">
    <location>
        <begin position="176"/>
        <end position="187"/>
    </location>
</feature>
<feature type="region of interest" description="Disordered" evidence="1">
    <location>
        <begin position="107"/>
        <end position="134"/>
    </location>
</feature>
<dbReference type="Proteomes" id="UP000008311">
    <property type="component" value="Unassembled WGS sequence"/>
</dbReference>
<dbReference type="InParanoid" id="B9TCA0"/>
<feature type="compositionally biased region" description="Basic residues" evidence="1">
    <location>
        <begin position="225"/>
        <end position="234"/>
    </location>
</feature>
<organism evidence="2 3">
    <name type="scientific">Ricinus communis</name>
    <name type="common">Castor bean</name>
    <dbReference type="NCBI Taxonomy" id="3988"/>
    <lineage>
        <taxon>Eukaryota</taxon>
        <taxon>Viridiplantae</taxon>
        <taxon>Streptophyta</taxon>
        <taxon>Embryophyta</taxon>
        <taxon>Tracheophyta</taxon>
        <taxon>Spermatophyta</taxon>
        <taxon>Magnoliopsida</taxon>
        <taxon>eudicotyledons</taxon>
        <taxon>Gunneridae</taxon>
        <taxon>Pentapetalae</taxon>
        <taxon>rosids</taxon>
        <taxon>fabids</taxon>
        <taxon>Malpighiales</taxon>
        <taxon>Euphorbiaceae</taxon>
        <taxon>Acalyphoideae</taxon>
        <taxon>Acalypheae</taxon>
        <taxon>Ricinus</taxon>
    </lineage>
</organism>
<evidence type="ECO:0000313" key="2">
    <source>
        <dbReference type="EMBL" id="EEF26515.1"/>
    </source>
</evidence>
<dbReference type="EMBL" id="EQ977119">
    <property type="protein sequence ID" value="EEF26515.1"/>
    <property type="molecule type" value="Genomic_DNA"/>
</dbReference>
<feature type="compositionally biased region" description="Basic residues" evidence="1">
    <location>
        <begin position="200"/>
        <end position="217"/>
    </location>
</feature>
<gene>
    <name evidence="2" type="ORF">RCOM_0035590</name>
</gene>